<comment type="subcellular location">
    <subcellularLocation>
        <location evidence="1">Cell membrane</location>
        <topology evidence="1">Multi-pass membrane protein</topology>
    </subcellularLocation>
</comment>
<evidence type="ECO:0000256" key="2">
    <source>
        <dbReference type="ARBA" id="ARBA00022475"/>
    </source>
</evidence>
<feature type="transmembrane region" description="Helical" evidence="6">
    <location>
        <begin position="48"/>
        <end position="65"/>
    </location>
</feature>
<feature type="transmembrane region" description="Helical" evidence="6">
    <location>
        <begin position="228"/>
        <end position="253"/>
    </location>
</feature>
<dbReference type="InterPro" id="IPR002797">
    <property type="entry name" value="Polysacc_synth"/>
</dbReference>
<dbReference type="AlphaFoldDB" id="A0A942UVI8"/>
<feature type="transmembrane region" description="Helical" evidence="6">
    <location>
        <begin position="324"/>
        <end position="342"/>
    </location>
</feature>
<feature type="transmembrane region" description="Helical" evidence="6">
    <location>
        <begin position="284"/>
        <end position="304"/>
    </location>
</feature>
<proteinExistence type="predicted"/>
<feature type="transmembrane region" description="Helical" evidence="6">
    <location>
        <begin position="423"/>
        <end position="442"/>
    </location>
</feature>
<feature type="transmembrane region" description="Helical" evidence="6">
    <location>
        <begin position="9"/>
        <end position="28"/>
    </location>
</feature>
<keyword evidence="5 6" id="KW-0472">Membrane</keyword>
<dbReference type="Proteomes" id="UP000724672">
    <property type="component" value="Unassembled WGS sequence"/>
</dbReference>
<dbReference type="PANTHER" id="PTHR30250">
    <property type="entry name" value="PST FAMILY PREDICTED COLANIC ACID TRANSPORTER"/>
    <property type="match status" value="1"/>
</dbReference>
<name>A0A942UVI8_9FIRM</name>
<reference evidence="7" key="1">
    <citation type="submission" date="2019-12" db="EMBL/GenBank/DDBJ databases">
        <title>Clostridiaceae gen. nov. sp. nov., isolated from sediment in Xinjiang, China.</title>
        <authorList>
            <person name="Zhang R."/>
        </authorList>
    </citation>
    <scope>NUCLEOTIDE SEQUENCE</scope>
    <source>
        <strain evidence="7">D2Q-11</strain>
    </source>
</reference>
<evidence type="ECO:0000256" key="4">
    <source>
        <dbReference type="ARBA" id="ARBA00022989"/>
    </source>
</evidence>
<evidence type="ECO:0000256" key="3">
    <source>
        <dbReference type="ARBA" id="ARBA00022692"/>
    </source>
</evidence>
<dbReference type="GO" id="GO:0005886">
    <property type="term" value="C:plasma membrane"/>
    <property type="evidence" value="ECO:0007669"/>
    <property type="project" value="UniProtKB-SubCell"/>
</dbReference>
<feature type="transmembrane region" description="Helical" evidence="6">
    <location>
        <begin position="396"/>
        <end position="417"/>
    </location>
</feature>
<dbReference type="PANTHER" id="PTHR30250:SF21">
    <property type="entry name" value="LIPID II FLIPPASE MURJ"/>
    <property type="match status" value="1"/>
</dbReference>
<accession>A0A942UVI8</accession>
<dbReference type="RefSeq" id="WP_203365516.1">
    <property type="nucleotide sequence ID" value="NZ_WSFT01000019.1"/>
</dbReference>
<feature type="transmembrane region" description="Helical" evidence="6">
    <location>
        <begin position="184"/>
        <end position="207"/>
    </location>
</feature>
<feature type="transmembrane region" description="Helical" evidence="6">
    <location>
        <begin position="118"/>
        <end position="138"/>
    </location>
</feature>
<dbReference type="InterPro" id="IPR050833">
    <property type="entry name" value="Poly_Biosynth_Transport"/>
</dbReference>
<comment type="caution">
    <text evidence="7">The sequence shown here is derived from an EMBL/GenBank/DDBJ whole genome shotgun (WGS) entry which is preliminary data.</text>
</comment>
<protein>
    <submittedName>
        <fullName evidence="7">Polysaccharide biosynthesis protein</fullName>
    </submittedName>
</protein>
<feature type="transmembrane region" description="Helical" evidence="6">
    <location>
        <begin position="483"/>
        <end position="505"/>
    </location>
</feature>
<evidence type="ECO:0000256" key="1">
    <source>
        <dbReference type="ARBA" id="ARBA00004651"/>
    </source>
</evidence>
<feature type="transmembrane region" description="Helical" evidence="6">
    <location>
        <begin position="86"/>
        <end position="106"/>
    </location>
</feature>
<dbReference type="Pfam" id="PF01943">
    <property type="entry name" value="Polysacc_synt"/>
    <property type="match status" value="1"/>
</dbReference>
<gene>
    <name evidence="7" type="ORF">GOQ27_03890</name>
</gene>
<keyword evidence="3 6" id="KW-0812">Transmembrane</keyword>
<dbReference type="EMBL" id="WSFT01000019">
    <property type="protein sequence ID" value="MBS4537589.1"/>
    <property type="molecule type" value="Genomic_DNA"/>
</dbReference>
<sequence length="532" mass="59454">MKNKFIKGAVILSLSNIIIKVLGVFYRIPLSRILTTVGIGYATIANDIYNLFIGLSTSGINIAIAKLVSERLAKNDYYGAKRVFEIALLIGTIVGLILSILLFISGDLLTKFLKNDNVYYSIIALAPGLLFVPIMSSFRGYFQGHNNMIHTAVSQIIEQVFRIFSGLLLGWIFITKGIDIASGGVSLGVSIAAFSALLYMAIVYVFHRKKRDHRYIRSEKDESETNKAIIMEILKISVPLSLGAIAMPLISFIEKAMITRRLLTLGFLKEDAADLIGQIALGRIVLNFPLIFSISLSTSLLPVISEYMTNKNKEDLNKTIKSSLFIIILIGLPSSLGIWVLSKPIIQLLFSTSTNDIELTSKLLSISSISVIFIMVTQCMNVYLNGLGKVHIPIRNIMISGVFKLILTYILLSYRMIAMYGSVISTIIFYIIIVILDFIAIKQYTNIEIDIQKLILKPLISSIIMGYIVFITKYIILQDVKNILSIAISVVIGVLVYSILIFKFIGIEERYLSFLPYHEQIIPILKRIHLLD</sequence>
<feature type="transmembrane region" description="Helical" evidence="6">
    <location>
        <begin position="362"/>
        <end position="384"/>
    </location>
</feature>
<feature type="transmembrane region" description="Helical" evidence="6">
    <location>
        <begin position="454"/>
        <end position="477"/>
    </location>
</feature>
<keyword evidence="4 6" id="KW-1133">Transmembrane helix</keyword>
<evidence type="ECO:0000313" key="8">
    <source>
        <dbReference type="Proteomes" id="UP000724672"/>
    </source>
</evidence>
<feature type="transmembrane region" description="Helical" evidence="6">
    <location>
        <begin position="159"/>
        <end position="178"/>
    </location>
</feature>
<evidence type="ECO:0000256" key="6">
    <source>
        <dbReference type="SAM" id="Phobius"/>
    </source>
</evidence>
<dbReference type="CDD" id="cd13124">
    <property type="entry name" value="MATE_SpoVB_like"/>
    <property type="match status" value="1"/>
</dbReference>
<evidence type="ECO:0000313" key="7">
    <source>
        <dbReference type="EMBL" id="MBS4537589.1"/>
    </source>
</evidence>
<organism evidence="7 8">
    <name type="scientific">Anaeromonas frigoriresistens</name>
    <dbReference type="NCBI Taxonomy" id="2683708"/>
    <lineage>
        <taxon>Bacteria</taxon>
        <taxon>Bacillati</taxon>
        <taxon>Bacillota</taxon>
        <taxon>Tissierellia</taxon>
        <taxon>Tissierellales</taxon>
        <taxon>Thermohalobacteraceae</taxon>
        <taxon>Anaeromonas</taxon>
    </lineage>
</organism>
<keyword evidence="8" id="KW-1185">Reference proteome</keyword>
<keyword evidence="2" id="KW-1003">Cell membrane</keyword>
<dbReference type="InterPro" id="IPR024923">
    <property type="entry name" value="PG_synth_SpoVB"/>
</dbReference>
<evidence type="ECO:0000256" key="5">
    <source>
        <dbReference type="ARBA" id="ARBA00023136"/>
    </source>
</evidence>
<dbReference type="PIRSF" id="PIRSF038958">
    <property type="entry name" value="PG_synth_SpoVB"/>
    <property type="match status" value="1"/>
</dbReference>